<proteinExistence type="predicted"/>
<dbReference type="EMBL" id="CAJVQB010005213">
    <property type="protein sequence ID" value="CAG8655873.1"/>
    <property type="molecule type" value="Genomic_DNA"/>
</dbReference>
<dbReference type="Proteomes" id="UP000789901">
    <property type="component" value="Unassembled WGS sequence"/>
</dbReference>
<evidence type="ECO:0000313" key="2">
    <source>
        <dbReference type="Proteomes" id="UP000789901"/>
    </source>
</evidence>
<comment type="caution">
    <text evidence="1">The sequence shown here is derived from an EMBL/GenBank/DDBJ whole genome shotgun (WGS) entry which is preliminary data.</text>
</comment>
<organism evidence="1 2">
    <name type="scientific">Gigaspora margarita</name>
    <dbReference type="NCBI Taxonomy" id="4874"/>
    <lineage>
        <taxon>Eukaryota</taxon>
        <taxon>Fungi</taxon>
        <taxon>Fungi incertae sedis</taxon>
        <taxon>Mucoromycota</taxon>
        <taxon>Glomeromycotina</taxon>
        <taxon>Glomeromycetes</taxon>
        <taxon>Diversisporales</taxon>
        <taxon>Gigasporaceae</taxon>
        <taxon>Gigaspora</taxon>
    </lineage>
</organism>
<reference evidence="1 2" key="1">
    <citation type="submission" date="2021-06" db="EMBL/GenBank/DDBJ databases">
        <authorList>
            <person name="Kallberg Y."/>
            <person name="Tangrot J."/>
            <person name="Rosling A."/>
        </authorList>
    </citation>
    <scope>NUCLEOTIDE SEQUENCE [LARGE SCALE GENOMIC DNA]</scope>
    <source>
        <strain evidence="1 2">120-4 pot B 10/14</strain>
    </source>
</reference>
<evidence type="ECO:0000313" key="1">
    <source>
        <dbReference type="EMBL" id="CAG8655873.1"/>
    </source>
</evidence>
<protein>
    <submittedName>
        <fullName evidence="1">26005_t:CDS:1</fullName>
    </submittedName>
</protein>
<name>A0ABN7UQY1_GIGMA</name>
<sequence length="66" mass="7497">MNSLMLNITIELKPERIEIEKNKNDPCLDGFKSLKVNSSETVKPKKNKRSKIGCKVRVIISANKLI</sequence>
<keyword evidence="2" id="KW-1185">Reference proteome</keyword>
<gene>
    <name evidence="1" type="ORF">GMARGA_LOCUS9606</name>
</gene>
<accession>A0ABN7UQY1</accession>